<gene>
    <name evidence="1" type="ORF">ACAOBT_LOCUS7734</name>
</gene>
<comment type="caution">
    <text evidence="1">The sequence shown here is derived from an EMBL/GenBank/DDBJ whole genome shotgun (WGS) entry which is preliminary data.</text>
</comment>
<dbReference type="OrthoDB" id="619536at2759"/>
<dbReference type="EMBL" id="CAKOFQ010006751">
    <property type="protein sequence ID" value="CAH1968232.1"/>
    <property type="molecule type" value="Genomic_DNA"/>
</dbReference>
<sequence length="95" mass="11064">MVSAMISMPDMEKLAVLANNFSMAVLDFPLVLKIKSTYRHIKMVEKYWDEMKERSDFLGQRSGRTGQFSMYEVWMGAPSQAGLFGRRSEKQRMYP</sequence>
<organism evidence="1 2">
    <name type="scientific">Acanthoscelides obtectus</name>
    <name type="common">Bean weevil</name>
    <name type="synonym">Bruchus obtectus</name>
    <dbReference type="NCBI Taxonomy" id="200917"/>
    <lineage>
        <taxon>Eukaryota</taxon>
        <taxon>Metazoa</taxon>
        <taxon>Ecdysozoa</taxon>
        <taxon>Arthropoda</taxon>
        <taxon>Hexapoda</taxon>
        <taxon>Insecta</taxon>
        <taxon>Pterygota</taxon>
        <taxon>Neoptera</taxon>
        <taxon>Endopterygota</taxon>
        <taxon>Coleoptera</taxon>
        <taxon>Polyphaga</taxon>
        <taxon>Cucujiformia</taxon>
        <taxon>Chrysomeloidea</taxon>
        <taxon>Chrysomelidae</taxon>
        <taxon>Bruchinae</taxon>
        <taxon>Bruchini</taxon>
        <taxon>Acanthoscelides</taxon>
    </lineage>
</organism>
<name>A0A9P0K6B0_ACAOB</name>
<accession>A0A9P0K6B0</accession>
<evidence type="ECO:0000313" key="1">
    <source>
        <dbReference type="EMBL" id="CAH1968232.1"/>
    </source>
</evidence>
<reference evidence="1" key="1">
    <citation type="submission" date="2022-03" db="EMBL/GenBank/DDBJ databases">
        <authorList>
            <person name="Sayadi A."/>
        </authorList>
    </citation>
    <scope>NUCLEOTIDE SEQUENCE</scope>
</reference>
<proteinExistence type="predicted"/>
<dbReference type="Proteomes" id="UP001152888">
    <property type="component" value="Unassembled WGS sequence"/>
</dbReference>
<dbReference type="AlphaFoldDB" id="A0A9P0K6B0"/>
<keyword evidence="2" id="KW-1185">Reference proteome</keyword>
<evidence type="ECO:0000313" key="2">
    <source>
        <dbReference type="Proteomes" id="UP001152888"/>
    </source>
</evidence>
<protein>
    <submittedName>
        <fullName evidence="1">Uncharacterized protein</fullName>
    </submittedName>
</protein>